<dbReference type="GO" id="GO:0099018">
    <property type="term" value="P:symbiont-mediated evasion of host restriction-modification system"/>
    <property type="evidence" value="ECO:0007669"/>
    <property type="project" value="UniProtKB-KW"/>
</dbReference>
<evidence type="ECO:0000256" key="9">
    <source>
        <dbReference type="RuleBase" id="RU000417"/>
    </source>
</evidence>
<evidence type="ECO:0000313" key="12">
    <source>
        <dbReference type="Proteomes" id="UP000008402"/>
    </source>
</evidence>
<evidence type="ECO:0000256" key="1">
    <source>
        <dbReference type="ARBA" id="ARBA00022603"/>
    </source>
</evidence>
<evidence type="ECO:0000313" key="11">
    <source>
        <dbReference type="EMBL" id="AEJ93254.1"/>
    </source>
</evidence>
<dbReference type="PRINTS" id="PR00105">
    <property type="entry name" value="C5METTRFRASE"/>
</dbReference>
<dbReference type="SUPFAM" id="SSF53335">
    <property type="entry name" value="S-adenosyl-L-methionine-dependent methyltransferases"/>
    <property type="match status" value="1"/>
</dbReference>
<keyword evidence="1 7" id="KW-0489">Methyltransferase</keyword>
<gene>
    <name evidence="11" type="primary">70</name>
    <name evidence="11" type="ORF">SHILAN_70</name>
</gene>
<keyword evidence="5" id="KW-0899">Viral immunoevasion</keyword>
<evidence type="ECO:0000256" key="5">
    <source>
        <dbReference type="ARBA" id="ARBA00023280"/>
    </source>
</evidence>
<feature type="region of interest" description="Disordered" evidence="10">
    <location>
        <begin position="160"/>
        <end position="180"/>
    </location>
</feature>
<keyword evidence="6" id="KW-1258">Restriction-modification system evasion by virus</keyword>
<dbReference type="InterPro" id="IPR050750">
    <property type="entry name" value="C5-MTase"/>
</dbReference>
<reference evidence="11 12" key="1">
    <citation type="journal article" date="2012" name="J. Virol.">
        <title>Complete Genome Sequences of 138 Mycobacteriophages.</title>
        <authorList>
            <consortium name="the Science Education Alliance Phage Hunters Advancing Genomics and Evolutionary Science Program"/>
            <consortium name="the KwaZulu-Natal Research Institute for Tuberculosis and HIV Mycobacterial Genetics Course Students"/>
            <consortium name="the Phage Hunters Integrating Research and Education Program"/>
            <person name="Hatfull G.F."/>
        </authorList>
    </citation>
    <scope>NUCLEOTIDE SEQUENCE [LARGE SCALE GENOMIC DNA]</scope>
</reference>
<dbReference type="InterPro" id="IPR018117">
    <property type="entry name" value="C5_DNA_meth_AS"/>
</dbReference>
<dbReference type="GO" id="GO:0032259">
    <property type="term" value="P:methylation"/>
    <property type="evidence" value="ECO:0007669"/>
    <property type="project" value="UniProtKB-KW"/>
</dbReference>
<keyword evidence="4 7" id="KW-0949">S-adenosyl-L-methionine</keyword>
<comment type="catalytic activity">
    <reaction evidence="9">
        <text>a 2'-deoxycytidine in DNA + S-adenosyl-L-methionine = a 5-methyl-2'-deoxycytidine in DNA + S-adenosyl-L-homocysteine + H(+)</text>
        <dbReference type="Rhea" id="RHEA:13681"/>
        <dbReference type="Rhea" id="RHEA-COMP:11369"/>
        <dbReference type="Rhea" id="RHEA-COMP:11370"/>
        <dbReference type="ChEBI" id="CHEBI:15378"/>
        <dbReference type="ChEBI" id="CHEBI:57856"/>
        <dbReference type="ChEBI" id="CHEBI:59789"/>
        <dbReference type="ChEBI" id="CHEBI:85452"/>
        <dbReference type="ChEBI" id="CHEBI:85454"/>
        <dbReference type="EC" id="2.1.1.37"/>
    </reaction>
</comment>
<dbReference type="GeneID" id="40084156"/>
<keyword evidence="3 7" id="KW-0808">Transferase</keyword>
<keyword evidence="2" id="KW-0945">Host-virus interaction</keyword>
<dbReference type="PROSITE" id="PS00094">
    <property type="entry name" value="C5_MTASE_1"/>
    <property type="match status" value="1"/>
</dbReference>
<dbReference type="REBASE" id="682814">
    <property type="entry name" value="M.MphSLORF70P"/>
</dbReference>
<dbReference type="OrthoDB" id="8328at10239"/>
<dbReference type="PANTHER" id="PTHR46098">
    <property type="entry name" value="TRNA (CYTOSINE(38)-C(5))-METHYLTRANSFERASE"/>
    <property type="match status" value="1"/>
</dbReference>
<evidence type="ECO:0000256" key="4">
    <source>
        <dbReference type="ARBA" id="ARBA00022691"/>
    </source>
</evidence>
<dbReference type="KEGG" id="vg:40084156"/>
<dbReference type="PANTHER" id="PTHR46098:SF1">
    <property type="entry name" value="TRNA (CYTOSINE(38)-C(5))-METHYLTRANSFERASE"/>
    <property type="match status" value="1"/>
</dbReference>
<comment type="similarity">
    <text evidence="7 8">Belongs to the class I-like SAM-binding methyltransferase superfamily. C5-methyltransferase family.</text>
</comment>
<evidence type="ECO:0000256" key="3">
    <source>
        <dbReference type="ARBA" id="ARBA00022679"/>
    </source>
</evidence>
<dbReference type="InterPro" id="IPR029063">
    <property type="entry name" value="SAM-dependent_MTases_sf"/>
</dbReference>
<accession>G1DUR4</accession>
<evidence type="ECO:0000256" key="7">
    <source>
        <dbReference type="PROSITE-ProRule" id="PRU01016"/>
    </source>
</evidence>
<dbReference type="Pfam" id="PF00145">
    <property type="entry name" value="DNA_methylase"/>
    <property type="match status" value="1"/>
</dbReference>
<evidence type="ECO:0000256" key="10">
    <source>
        <dbReference type="SAM" id="MobiDB-lite"/>
    </source>
</evidence>
<evidence type="ECO:0000256" key="6">
    <source>
        <dbReference type="ARBA" id="ARBA00033479"/>
    </source>
</evidence>
<keyword evidence="12" id="KW-1185">Reference proteome</keyword>
<organism evidence="11 12">
    <name type="scientific">Mycobacterium phage ShiLan</name>
    <dbReference type="NCBI Taxonomy" id="1036616"/>
    <lineage>
        <taxon>Viruses</taxon>
        <taxon>Duplodnaviria</taxon>
        <taxon>Heunggongvirae</taxon>
        <taxon>Uroviricota</taxon>
        <taxon>Caudoviricetes</taxon>
        <taxon>Gracegardnervirinae</taxon>
        <taxon>Cheoctovirus</taxon>
        <taxon>Cheoctovirus shilan</taxon>
        <taxon>Mycobacterium virus Shilan</taxon>
    </lineage>
</organism>
<dbReference type="InterPro" id="IPR001525">
    <property type="entry name" value="C5_MeTfrase"/>
</dbReference>
<protein>
    <recommendedName>
        <fullName evidence="9">Cytosine-specific methyltransferase</fullName>
        <ecNumber evidence="9">2.1.1.37</ecNumber>
    </recommendedName>
</protein>
<evidence type="ECO:0000256" key="2">
    <source>
        <dbReference type="ARBA" id="ARBA00022632"/>
    </source>
</evidence>
<name>G1DUR4_9CAUD</name>
<sequence>MKIGSLFSGAGGLDMAVEHVFNSHVVWQCEYDTAAAKVLAHRYPNIPNCGDVTAINWDSLDRVDILCGGYPCQPFSAAGQRKGTEDERHLWPYFAEAIRRIRPRYVVLENVAGHRSMGFDTVLGDLASVGYDAQWCSVRASDVGAPHRRERVFVLATPSDASDATADRQRSRTQLGQGSADAADANLWSVAARIGRGELLLPTPSAADGDGGHLTRSGERGDELLLPGVARAYGNGELLPTPNAQDGNGGGRYNSAGHQSTLPGTVRLLPTPRKSDGDGGPNPLHRSERMDDVETRIIRCAGQWGKYAPAIAHWEAVTRPAPTPTEPNRNGNPRLAPAFSEWMMGWPAGWVTEVPGISRNDQLRIIGNGVVPQQAAAALRWLLSVEVAA</sequence>
<dbReference type="NCBIfam" id="TIGR00675">
    <property type="entry name" value="dcm"/>
    <property type="match status" value="1"/>
</dbReference>
<feature type="active site" evidence="7">
    <location>
        <position position="72"/>
    </location>
</feature>
<evidence type="ECO:0000256" key="8">
    <source>
        <dbReference type="RuleBase" id="RU000416"/>
    </source>
</evidence>
<dbReference type="EMBL" id="JN020143">
    <property type="protein sequence ID" value="AEJ93254.1"/>
    <property type="molecule type" value="Genomic_DNA"/>
</dbReference>
<dbReference type="Gene3D" id="3.40.50.150">
    <property type="entry name" value="Vaccinia Virus protein VP39"/>
    <property type="match status" value="1"/>
</dbReference>
<dbReference type="RefSeq" id="YP_009608145.1">
    <property type="nucleotide sequence ID" value="NC_041988.1"/>
</dbReference>
<dbReference type="Proteomes" id="UP000008402">
    <property type="component" value="Segment"/>
</dbReference>
<keyword evidence="2" id="KW-1090">Inhibition of host innate immune response by virus</keyword>
<dbReference type="GO" id="GO:0003886">
    <property type="term" value="F:DNA (cytosine-5-)-methyltransferase activity"/>
    <property type="evidence" value="ECO:0007669"/>
    <property type="project" value="UniProtKB-EC"/>
</dbReference>
<feature type="region of interest" description="Disordered" evidence="10">
    <location>
        <begin position="237"/>
        <end position="289"/>
    </location>
</feature>
<dbReference type="PROSITE" id="PS51679">
    <property type="entry name" value="SAM_MT_C5"/>
    <property type="match status" value="1"/>
</dbReference>
<dbReference type="EC" id="2.1.1.37" evidence="9"/>
<dbReference type="GO" id="GO:0052170">
    <property type="term" value="P:symbiont-mediated suppression of host innate immune response"/>
    <property type="evidence" value="ECO:0007669"/>
    <property type="project" value="UniProtKB-KW"/>
</dbReference>
<proteinExistence type="inferred from homology"/>